<dbReference type="GO" id="GO:0010041">
    <property type="term" value="P:response to iron(III) ion"/>
    <property type="evidence" value="ECO:0007669"/>
    <property type="project" value="TreeGrafter"/>
</dbReference>
<sequence>MLNEKKHLWILGGLWLLLYIVGNHLLTITDPVECNYAETAREMLLYDDYFSPRIFGNYWFDKPIFFYWELAAAFNLFGFTNFAARLAPALTVLASIALLYWWGKRLYNAQIAFVASLLFATSLETWYVGHAVITDMTLLLTVSLTLIAFYCGYQQKNYNWYYLAFASAGVAVLDKGPIGLVLPGLIIVLFLLWQRDFKALLVKQLLGGFVLFGLVAGIWYVPMYMKHGQDFIDIFLGVHNVMRATVSEHPRDDVWYYYIGIFLAGFFPWAWAAIPAFIKRWRRGWRLKLDTNTRFLLVWAVTVFALFQCFATKYVTYTFPYMFPVVLLMARHFCNWGKKLLYGVAVMSVVYWGLLFGVAVPQMERHSSYGMAMAAKPYLEQGVEPYSFGRSDGVVAFTYYSGHFIKDLVSQEELSEARELDWSVTDIIPKFSFEAVERDKPMLVIVGEKSFEDLQKKLPGKWTLLEKGRRNSLYYRAAD</sequence>
<dbReference type="PANTHER" id="PTHR33908">
    <property type="entry name" value="MANNOSYLTRANSFERASE YKCB-RELATED"/>
    <property type="match status" value="1"/>
</dbReference>
<keyword evidence="3" id="KW-0328">Glycosyltransferase</keyword>
<keyword evidence="2" id="KW-1003">Cell membrane</keyword>
<dbReference type="PANTHER" id="PTHR33908:SF3">
    <property type="entry name" value="UNDECAPRENYL PHOSPHATE-ALPHA-4-AMINO-4-DEOXY-L-ARABINOSE ARABINOSYL TRANSFERASE"/>
    <property type="match status" value="1"/>
</dbReference>
<keyword evidence="7 8" id="KW-0472">Membrane</keyword>
<dbReference type="Pfam" id="PF13231">
    <property type="entry name" value="PMT_2"/>
    <property type="match status" value="1"/>
</dbReference>
<feature type="transmembrane region" description="Helical" evidence="8">
    <location>
        <begin position="205"/>
        <end position="225"/>
    </location>
</feature>
<evidence type="ECO:0000256" key="5">
    <source>
        <dbReference type="ARBA" id="ARBA00022692"/>
    </source>
</evidence>
<protein>
    <submittedName>
        <fullName evidence="10">Glycosyltransferase family 39 protein</fullName>
    </submittedName>
</protein>
<keyword evidence="6 8" id="KW-1133">Transmembrane helix</keyword>
<evidence type="ECO:0000313" key="10">
    <source>
        <dbReference type="EMBL" id="MBE6092468.1"/>
    </source>
</evidence>
<dbReference type="Proteomes" id="UP000761380">
    <property type="component" value="Unassembled WGS sequence"/>
</dbReference>
<comment type="caution">
    <text evidence="10">The sequence shown here is derived from an EMBL/GenBank/DDBJ whole genome shotgun (WGS) entry which is preliminary data.</text>
</comment>
<keyword evidence="5 8" id="KW-0812">Transmembrane</keyword>
<organism evidence="10 11">
    <name type="scientific">Selenomonas ruminantium</name>
    <dbReference type="NCBI Taxonomy" id="971"/>
    <lineage>
        <taxon>Bacteria</taxon>
        <taxon>Bacillati</taxon>
        <taxon>Bacillota</taxon>
        <taxon>Negativicutes</taxon>
        <taxon>Selenomonadales</taxon>
        <taxon>Selenomonadaceae</taxon>
        <taxon>Selenomonas</taxon>
    </lineage>
</organism>
<feature type="transmembrane region" description="Helical" evidence="8">
    <location>
        <begin position="340"/>
        <end position="360"/>
    </location>
</feature>
<gene>
    <name evidence="10" type="ORF">E7201_04765</name>
</gene>
<evidence type="ECO:0000256" key="1">
    <source>
        <dbReference type="ARBA" id="ARBA00004651"/>
    </source>
</evidence>
<evidence type="ECO:0000313" key="11">
    <source>
        <dbReference type="Proteomes" id="UP000761380"/>
    </source>
</evidence>
<reference evidence="10" key="1">
    <citation type="submission" date="2019-04" db="EMBL/GenBank/DDBJ databases">
        <title>Evolution of Biomass-Degrading Anaerobic Consortia Revealed by Metagenomics.</title>
        <authorList>
            <person name="Peng X."/>
        </authorList>
    </citation>
    <scope>NUCLEOTIDE SEQUENCE</scope>
    <source>
        <strain evidence="10">SIG240</strain>
    </source>
</reference>
<feature type="transmembrane region" description="Helical" evidence="8">
    <location>
        <begin position="295"/>
        <end position="320"/>
    </location>
</feature>
<evidence type="ECO:0000256" key="3">
    <source>
        <dbReference type="ARBA" id="ARBA00022676"/>
    </source>
</evidence>
<name>A0A927ZSH3_SELRU</name>
<feature type="transmembrane region" description="Helical" evidence="8">
    <location>
        <begin position="161"/>
        <end position="193"/>
    </location>
</feature>
<dbReference type="EMBL" id="SVBY01000025">
    <property type="protein sequence ID" value="MBE6092468.1"/>
    <property type="molecule type" value="Genomic_DNA"/>
</dbReference>
<dbReference type="GO" id="GO:0005886">
    <property type="term" value="C:plasma membrane"/>
    <property type="evidence" value="ECO:0007669"/>
    <property type="project" value="UniProtKB-SubCell"/>
</dbReference>
<feature type="transmembrane region" description="Helical" evidence="8">
    <location>
        <begin position="136"/>
        <end position="155"/>
    </location>
</feature>
<dbReference type="GO" id="GO:0009103">
    <property type="term" value="P:lipopolysaccharide biosynthetic process"/>
    <property type="evidence" value="ECO:0007669"/>
    <property type="project" value="UniProtKB-ARBA"/>
</dbReference>
<evidence type="ECO:0000256" key="7">
    <source>
        <dbReference type="ARBA" id="ARBA00023136"/>
    </source>
</evidence>
<dbReference type="InterPro" id="IPR050297">
    <property type="entry name" value="LipidA_mod_glycosyltrf_83"/>
</dbReference>
<evidence type="ECO:0000256" key="2">
    <source>
        <dbReference type="ARBA" id="ARBA00022475"/>
    </source>
</evidence>
<dbReference type="GO" id="GO:0016763">
    <property type="term" value="F:pentosyltransferase activity"/>
    <property type="evidence" value="ECO:0007669"/>
    <property type="project" value="TreeGrafter"/>
</dbReference>
<feature type="transmembrane region" description="Helical" evidence="8">
    <location>
        <begin position="7"/>
        <end position="26"/>
    </location>
</feature>
<feature type="domain" description="Glycosyltransferase RgtA/B/C/D-like" evidence="9">
    <location>
        <begin position="61"/>
        <end position="216"/>
    </location>
</feature>
<evidence type="ECO:0000259" key="9">
    <source>
        <dbReference type="Pfam" id="PF13231"/>
    </source>
</evidence>
<evidence type="ECO:0000256" key="4">
    <source>
        <dbReference type="ARBA" id="ARBA00022679"/>
    </source>
</evidence>
<dbReference type="AlphaFoldDB" id="A0A927ZSH3"/>
<accession>A0A927ZSH3</accession>
<keyword evidence="4" id="KW-0808">Transferase</keyword>
<dbReference type="InterPro" id="IPR038731">
    <property type="entry name" value="RgtA/B/C-like"/>
</dbReference>
<comment type="subcellular location">
    <subcellularLocation>
        <location evidence="1">Cell membrane</location>
        <topology evidence="1">Multi-pass membrane protein</topology>
    </subcellularLocation>
</comment>
<proteinExistence type="predicted"/>
<evidence type="ECO:0000256" key="6">
    <source>
        <dbReference type="ARBA" id="ARBA00022989"/>
    </source>
</evidence>
<feature type="transmembrane region" description="Helical" evidence="8">
    <location>
        <begin position="255"/>
        <end position="274"/>
    </location>
</feature>
<evidence type="ECO:0000256" key="8">
    <source>
        <dbReference type="SAM" id="Phobius"/>
    </source>
</evidence>
<feature type="transmembrane region" description="Helical" evidence="8">
    <location>
        <begin position="86"/>
        <end position="103"/>
    </location>
</feature>